<protein>
    <submittedName>
        <fullName evidence="2">Uncharacterized protein</fullName>
    </submittedName>
</protein>
<comment type="caution">
    <text evidence="2">The sequence shown here is derived from an EMBL/GenBank/DDBJ whole genome shotgun (WGS) entry which is preliminary data.</text>
</comment>
<feature type="compositionally biased region" description="Pro residues" evidence="1">
    <location>
        <begin position="1147"/>
        <end position="1160"/>
    </location>
</feature>
<evidence type="ECO:0000256" key="1">
    <source>
        <dbReference type="SAM" id="MobiDB-lite"/>
    </source>
</evidence>
<dbReference type="EMBL" id="BNCQ01000047">
    <property type="protein sequence ID" value="GIM13196.1"/>
    <property type="molecule type" value="Genomic_DNA"/>
</dbReference>
<dbReference type="Pfam" id="PF09295">
    <property type="entry name" value="ChAPs"/>
    <property type="match status" value="2"/>
</dbReference>
<dbReference type="SUPFAM" id="SSF48452">
    <property type="entry name" value="TPR-like"/>
    <property type="match status" value="1"/>
</dbReference>
<dbReference type="GO" id="GO:0006893">
    <property type="term" value="P:Golgi to plasma membrane transport"/>
    <property type="evidence" value="ECO:0007669"/>
    <property type="project" value="TreeGrafter"/>
</dbReference>
<feature type="compositionally biased region" description="Basic residues" evidence="1">
    <location>
        <begin position="636"/>
        <end position="653"/>
    </location>
</feature>
<organism evidence="2 4">
    <name type="scientific">Volvox reticuliferus</name>
    <dbReference type="NCBI Taxonomy" id="1737510"/>
    <lineage>
        <taxon>Eukaryota</taxon>
        <taxon>Viridiplantae</taxon>
        <taxon>Chlorophyta</taxon>
        <taxon>core chlorophytes</taxon>
        <taxon>Chlorophyceae</taxon>
        <taxon>CS clade</taxon>
        <taxon>Chlamydomonadales</taxon>
        <taxon>Volvocaceae</taxon>
        <taxon>Volvox</taxon>
    </lineage>
</organism>
<feature type="region of interest" description="Disordered" evidence="1">
    <location>
        <begin position="593"/>
        <end position="698"/>
    </location>
</feature>
<dbReference type="EMBL" id="BNCP01000055">
    <property type="protein sequence ID" value="GIL90208.1"/>
    <property type="molecule type" value="Genomic_DNA"/>
</dbReference>
<dbReference type="Proteomes" id="UP000747110">
    <property type="component" value="Unassembled WGS sequence"/>
</dbReference>
<feature type="compositionally biased region" description="Low complexity" evidence="1">
    <location>
        <begin position="401"/>
        <end position="423"/>
    </location>
</feature>
<gene>
    <name evidence="2" type="ORF">Vretifemale_17892</name>
    <name evidence="3" type="ORF">Vretimale_16377</name>
</gene>
<dbReference type="Gene3D" id="1.25.40.10">
    <property type="entry name" value="Tetratricopeptide repeat domain"/>
    <property type="match status" value="2"/>
</dbReference>
<dbReference type="OrthoDB" id="434695at2759"/>
<feature type="region of interest" description="Disordered" evidence="1">
    <location>
        <begin position="401"/>
        <end position="428"/>
    </location>
</feature>
<feature type="region of interest" description="Disordered" evidence="1">
    <location>
        <begin position="1140"/>
        <end position="1160"/>
    </location>
</feature>
<evidence type="ECO:0000313" key="3">
    <source>
        <dbReference type="EMBL" id="GIM13196.1"/>
    </source>
</evidence>
<feature type="compositionally biased region" description="Gly residues" evidence="1">
    <location>
        <begin position="613"/>
        <end position="627"/>
    </location>
</feature>
<feature type="region of interest" description="Disordered" evidence="1">
    <location>
        <begin position="736"/>
        <end position="766"/>
    </location>
</feature>
<evidence type="ECO:0000313" key="4">
    <source>
        <dbReference type="Proteomes" id="UP000747110"/>
    </source>
</evidence>
<name>A0A8J4D006_9CHLO</name>
<dbReference type="PANTHER" id="PTHR31975">
    <property type="entry name" value="BUD SITE SELECTION PROTEIN 7-RELATED"/>
    <property type="match status" value="1"/>
</dbReference>
<dbReference type="InterPro" id="IPR011990">
    <property type="entry name" value="TPR-like_helical_dom_sf"/>
</dbReference>
<dbReference type="GO" id="GO:0034044">
    <property type="term" value="C:exomer complex"/>
    <property type="evidence" value="ECO:0007669"/>
    <property type="project" value="UniProtKB-ARBA"/>
</dbReference>
<reference evidence="2" key="1">
    <citation type="journal article" date="2021" name="Proc. Natl. Acad. Sci. U.S.A.">
        <title>Three genomes in the algal genus Volvox reveal the fate of a haploid sex-determining region after a transition to homothallism.</title>
        <authorList>
            <person name="Yamamoto K."/>
            <person name="Hamaji T."/>
            <person name="Kawai-Toyooka H."/>
            <person name="Matsuzaki R."/>
            <person name="Takahashi F."/>
            <person name="Nishimura Y."/>
            <person name="Kawachi M."/>
            <person name="Noguchi H."/>
            <person name="Minakuchi Y."/>
            <person name="Umen J.G."/>
            <person name="Toyoda A."/>
            <person name="Nozaki H."/>
        </authorList>
    </citation>
    <scope>NUCLEOTIDE SEQUENCE</scope>
    <source>
        <strain evidence="3">NIES-3785</strain>
        <strain evidence="2">NIES-3786</strain>
    </source>
</reference>
<dbReference type="Proteomes" id="UP000722791">
    <property type="component" value="Unassembled WGS sequence"/>
</dbReference>
<feature type="compositionally biased region" description="Basic and acidic residues" evidence="1">
    <location>
        <begin position="675"/>
        <end position="687"/>
    </location>
</feature>
<feature type="compositionally biased region" description="Polar residues" evidence="1">
    <location>
        <begin position="654"/>
        <end position="671"/>
    </location>
</feature>
<accession>A0A8J4D006</accession>
<keyword evidence="4" id="KW-1185">Reference proteome</keyword>
<dbReference type="InterPro" id="IPR015374">
    <property type="entry name" value="ChAPs"/>
</dbReference>
<dbReference type="PANTHER" id="PTHR31975:SF1">
    <property type="entry name" value="BUD SITE SELECTION PROTEIN 7-RELATED"/>
    <property type="match status" value="1"/>
</dbReference>
<proteinExistence type="predicted"/>
<evidence type="ECO:0000313" key="2">
    <source>
        <dbReference type="EMBL" id="GIL90208.1"/>
    </source>
</evidence>
<sequence length="1408" mass="146854">MESIKGHPEHVETAFGEAIVARDESLVVLARASGLGPPDLCWLQKAPKSALTGSSGQAKGYYHNCLGVDASSSAAVAAYFASLTSLMEPITFLQGLFSMSEVRIERGFYCCYDPLARLDVRCELCIPGGVVCGALDCEGNVHDVTPELWRNCVVASFLRAELYDAELVSYSSVPVARYPPLPNPSDEVRLLEAVTGLYEDMVLPEALEALTVDQSGGVAPEHADVVLHTLLHYFSKRQCWNTALQFFARLARIYPTAALYVAAVQRECGFYNQALATLTRAVEEVPDDPVLLVGLATEYLYADKVDAALRLATKSAHLRPQLRPAWLVLSRAHVRRGAGAAALVVLNLVPPPPLPGKEDSMLHVVVPPDPKSVTKPAVRPYDLDVIAVRQVLAEEAFVNSTGSAASGAPDGPSAALPGSLLLPREPPNAGVAPDTAPIRITKAVLEAVYTVLQELVAVMGWDGFLRLRSSVFMMHADSDILREQQREAEERELQLQLLHRQLSATLPPSPNWALPQAPLDVAPQELEAGLRGPPEGVDFGAALDEAAMMGLAEYPEHLQNIYDDPRAAAARGVHRRHLREIAERQARLEAADGGAYADDEWDGSSDGSAAGRPGKGVGRGSGGGAGGPRSLTGRPQRGRHKVRRSSGGKHQRTSHTVPMSSGRQQPEQQLQGAAEEEHIESGEHGRPDSSTTAVVEDKTSLGTGIVDAGEVVRQETAKALLQTQLHALKDVAKAPSVLPEQDLKQPQKQAMAETRDRDSGAPPETSNAITISAAAPTSWWSALFGGGGGGGGGAIPQRREAGPLGEAVEWQTVGDRSKHGIAKATCTKAAGPPCTGCSPLLCSASVGSLSGGAGLDGGCTVPPANRRSAWLYGEACLRGSGANGRPAAVGSSGRRWDPVKAVQRCARLSWPQKLAAPYGPRAPLLTAPCWSREVSATVGCIKLSGSIMERRSIQRGIRRHGWGPGPVAESGADAAVFSTTQPLEQSATDAPPQSPRGIPAASTLSAFGKAAVNTSAVASVAADRGPTAGRETAAVDTGDDGCPLVLHNHDADRQMVLRGLDVMELGAKRLCVRWLDELIVALWHDLQAFLDWKAFDLELAEAGFQTHAEIIGGMAPAPTAADYQRQAGPAASTTGLAAARGAEGPNLTPPPPPRPPPHLPSLPCTEWLRRGLLAERLHHEADALAAYQAAVRTPPQAAVAVGSGGVAGSAIFAALHGGGPGAFSMIAWQAIMRLAPVAEPRDVSWALQGAQAVMTWLETHGDWGVMPSAGAAMLPFTTGFVGVMTTATAGGAGAAAAGRAAPATAAAPAAGAKLQACPLSVVHCLHLVAAVIGDSGVEETLTSQSGSPSIAGTSGEAVMAKGGGVGVSGAAAAAPTHLHPAAATVIRHAVRAAASQSELDKRPLVPAL</sequence>